<evidence type="ECO:0000259" key="4">
    <source>
        <dbReference type="Pfam" id="PF03167"/>
    </source>
</evidence>
<feature type="domain" description="Uracil-DNA glycosylase-like" evidence="4">
    <location>
        <begin position="8"/>
        <end position="154"/>
    </location>
</feature>
<evidence type="ECO:0000256" key="1">
    <source>
        <dbReference type="ARBA" id="ARBA00022763"/>
    </source>
</evidence>
<keyword evidence="1" id="KW-0227">DNA damage</keyword>
<evidence type="ECO:0000313" key="6">
    <source>
        <dbReference type="Proteomes" id="UP000015350"/>
    </source>
</evidence>
<organism evidence="5 6">
    <name type="scientific">Magnetospirillum fulvum MGU-K5</name>
    <dbReference type="NCBI Taxonomy" id="1316936"/>
    <lineage>
        <taxon>Bacteria</taxon>
        <taxon>Pseudomonadati</taxon>
        <taxon>Pseudomonadota</taxon>
        <taxon>Alphaproteobacteria</taxon>
        <taxon>Rhodospirillales</taxon>
        <taxon>Rhodospirillaceae</taxon>
        <taxon>Magnetospirillum</taxon>
    </lineage>
</organism>
<dbReference type="Pfam" id="PF03167">
    <property type="entry name" value="UDG"/>
    <property type="match status" value="1"/>
</dbReference>
<accession>S9SBA3</accession>
<dbReference type="InterPro" id="IPR015637">
    <property type="entry name" value="MUG/TDG"/>
</dbReference>
<protein>
    <submittedName>
        <fullName evidence="5">G:T/U mismatch-specific DNA glycosylase</fullName>
    </submittedName>
</protein>
<dbReference type="InterPro" id="IPR005122">
    <property type="entry name" value="Uracil-DNA_glycosylase-like"/>
</dbReference>
<evidence type="ECO:0000313" key="5">
    <source>
        <dbReference type="EMBL" id="EPY03162.1"/>
    </source>
</evidence>
<keyword evidence="3" id="KW-0234">DNA repair</keyword>
<sequence>MIIPDLLTEGLSLVLCGTAPSRASKEAGAYYAHPGNIFWKTLHAIGLTPHQLEPGQYPMLTRFGIGLTDLNKVEWGADSDLSRSGFDVPSFTAKMRCFRPGLIAFDSKYAAATYFGKKTISYGLQAESLDGIPLLVVPSTSGRARGYFDLAPWHDLAERVRALRLSAP</sequence>
<dbReference type="GO" id="GO:0008263">
    <property type="term" value="F:pyrimidine-specific mismatch base pair DNA N-glycosylase activity"/>
    <property type="evidence" value="ECO:0007669"/>
    <property type="project" value="TreeGrafter"/>
</dbReference>
<dbReference type="Gene3D" id="3.40.470.10">
    <property type="entry name" value="Uracil-DNA glycosylase-like domain"/>
    <property type="match status" value="1"/>
</dbReference>
<dbReference type="PANTHER" id="PTHR12159">
    <property type="entry name" value="G/T AND G/U MISMATCH-SPECIFIC DNA GLYCOSYLASE"/>
    <property type="match status" value="1"/>
</dbReference>
<dbReference type="AlphaFoldDB" id="S9SBA3"/>
<reference evidence="5 6" key="1">
    <citation type="submission" date="2013-04" db="EMBL/GenBank/DDBJ databases">
        <authorList>
            <person name="Kuznetsov B."/>
            <person name="Ivanovsky R."/>
        </authorList>
    </citation>
    <scope>NUCLEOTIDE SEQUENCE [LARGE SCALE GENOMIC DNA]</scope>
    <source>
        <strain evidence="5 6">MGU-K5</strain>
    </source>
</reference>
<dbReference type="PANTHER" id="PTHR12159:SF9">
    <property type="entry name" value="G_T MISMATCH-SPECIFIC THYMINE DNA GLYCOSYLASE"/>
    <property type="match status" value="1"/>
</dbReference>
<keyword evidence="2" id="KW-0378">Hydrolase</keyword>
<dbReference type="RefSeq" id="WP_021130768.1">
    <property type="nucleotide sequence ID" value="NZ_AQPH01000004.1"/>
</dbReference>
<evidence type="ECO:0000256" key="3">
    <source>
        <dbReference type="ARBA" id="ARBA00023204"/>
    </source>
</evidence>
<dbReference type="CDD" id="cd10028">
    <property type="entry name" value="UDG-F2_TDG_MUG"/>
    <property type="match status" value="1"/>
</dbReference>
<dbReference type="EMBL" id="AQPH01000004">
    <property type="protein sequence ID" value="EPY03162.1"/>
    <property type="molecule type" value="Genomic_DNA"/>
</dbReference>
<gene>
    <name evidence="5" type="ORF">K678_01918</name>
</gene>
<name>S9SBA3_MAGFU</name>
<dbReference type="STRING" id="1316936.K678_01918"/>
<dbReference type="eggNOG" id="COG3663">
    <property type="taxonomic scope" value="Bacteria"/>
</dbReference>
<dbReference type="GO" id="GO:0004844">
    <property type="term" value="F:uracil DNA N-glycosylase activity"/>
    <property type="evidence" value="ECO:0007669"/>
    <property type="project" value="TreeGrafter"/>
</dbReference>
<proteinExistence type="predicted"/>
<dbReference type="SUPFAM" id="SSF52141">
    <property type="entry name" value="Uracil-DNA glycosylase-like"/>
    <property type="match status" value="1"/>
</dbReference>
<dbReference type="InterPro" id="IPR036895">
    <property type="entry name" value="Uracil-DNA_glycosylase-like_sf"/>
</dbReference>
<comment type="caution">
    <text evidence="5">The sequence shown here is derived from an EMBL/GenBank/DDBJ whole genome shotgun (WGS) entry which is preliminary data.</text>
</comment>
<dbReference type="GO" id="GO:0006285">
    <property type="term" value="P:base-excision repair, AP site formation"/>
    <property type="evidence" value="ECO:0007669"/>
    <property type="project" value="InterPro"/>
</dbReference>
<dbReference type="OrthoDB" id="9799921at2"/>
<dbReference type="Proteomes" id="UP000015350">
    <property type="component" value="Unassembled WGS sequence"/>
</dbReference>
<evidence type="ECO:0000256" key="2">
    <source>
        <dbReference type="ARBA" id="ARBA00022801"/>
    </source>
</evidence>